<proteinExistence type="predicted"/>
<name>A0A0E9UTP0_ANGAN</name>
<sequence>MCGCLYVRMQLSKFCRALFRR</sequence>
<dbReference type="AlphaFoldDB" id="A0A0E9UTP0"/>
<evidence type="ECO:0000313" key="1">
    <source>
        <dbReference type="EMBL" id="JAH69121.1"/>
    </source>
</evidence>
<reference evidence="1" key="2">
    <citation type="journal article" date="2015" name="Fish Shellfish Immunol.">
        <title>Early steps in the European eel (Anguilla anguilla)-Vibrio vulnificus interaction in the gills: Role of the RtxA13 toxin.</title>
        <authorList>
            <person name="Callol A."/>
            <person name="Pajuelo D."/>
            <person name="Ebbesson L."/>
            <person name="Teles M."/>
            <person name="MacKenzie S."/>
            <person name="Amaro C."/>
        </authorList>
    </citation>
    <scope>NUCLEOTIDE SEQUENCE</scope>
</reference>
<reference evidence="1" key="1">
    <citation type="submission" date="2014-11" db="EMBL/GenBank/DDBJ databases">
        <authorList>
            <person name="Amaro Gonzalez C."/>
        </authorList>
    </citation>
    <scope>NUCLEOTIDE SEQUENCE</scope>
</reference>
<organism evidence="1">
    <name type="scientific">Anguilla anguilla</name>
    <name type="common">European freshwater eel</name>
    <name type="synonym">Muraena anguilla</name>
    <dbReference type="NCBI Taxonomy" id="7936"/>
    <lineage>
        <taxon>Eukaryota</taxon>
        <taxon>Metazoa</taxon>
        <taxon>Chordata</taxon>
        <taxon>Craniata</taxon>
        <taxon>Vertebrata</taxon>
        <taxon>Euteleostomi</taxon>
        <taxon>Actinopterygii</taxon>
        <taxon>Neopterygii</taxon>
        <taxon>Teleostei</taxon>
        <taxon>Anguilliformes</taxon>
        <taxon>Anguillidae</taxon>
        <taxon>Anguilla</taxon>
    </lineage>
</organism>
<protein>
    <submittedName>
        <fullName evidence="1">Uncharacterized protein</fullName>
    </submittedName>
</protein>
<dbReference type="EMBL" id="GBXM01039456">
    <property type="protein sequence ID" value="JAH69121.1"/>
    <property type="molecule type" value="Transcribed_RNA"/>
</dbReference>
<accession>A0A0E9UTP0</accession>